<dbReference type="Proteomes" id="UP001264340">
    <property type="component" value="Unassembled WGS sequence"/>
</dbReference>
<dbReference type="EMBL" id="JAVDRP010000006">
    <property type="protein sequence ID" value="MDR6410271.1"/>
    <property type="molecule type" value="Genomic_DNA"/>
</dbReference>
<dbReference type="AlphaFoldDB" id="A0A1M6NDQ2"/>
<dbReference type="GeneID" id="301980885"/>
<evidence type="ECO:0000313" key="1">
    <source>
        <dbReference type="EMBL" id="MDR6410271.1"/>
    </source>
</evidence>
<organism evidence="2 3">
    <name type="scientific">Paraburkholderia terricola</name>
    <dbReference type="NCBI Taxonomy" id="169427"/>
    <lineage>
        <taxon>Bacteria</taxon>
        <taxon>Pseudomonadati</taxon>
        <taxon>Pseudomonadota</taxon>
        <taxon>Betaproteobacteria</taxon>
        <taxon>Burkholderiales</taxon>
        <taxon>Burkholderiaceae</taxon>
        <taxon>Paraburkholderia</taxon>
    </lineage>
</organism>
<sequence length="88" mass="9699">MVEGADVVATTSLLRGLREKLQAMAGTLPVRVLSLHGSQDGLTCRACIEISRPDGPLVLFFFRHDDGSWHAFPPELNLCRMSFEPFVA</sequence>
<evidence type="ECO:0000313" key="4">
    <source>
        <dbReference type="Proteomes" id="UP001264340"/>
    </source>
</evidence>
<dbReference type="KEGG" id="pts:CUJ90_22405"/>
<dbReference type="STRING" id="169427.SAMN05192548_101012"/>
<dbReference type="RefSeq" id="WP_073428669.1">
    <property type="nucleotide sequence ID" value="NZ_CADFGY010000008.1"/>
</dbReference>
<protein>
    <submittedName>
        <fullName evidence="2">Uncharacterized protein</fullName>
    </submittedName>
</protein>
<gene>
    <name evidence="1" type="ORF">J2804_003693</name>
    <name evidence="2" type="ORF">SAMN05192548_101012</name>
</gene>
<evidence type="ECO:0000313" key="2">
    <source>
        <dbReference type="EMBL" id="SHJ93739.1"/>
    </source>
</evidence>
<keyword evidence="4" id="KW-1185">Reference proteome</keyword>
<evidence type="ECO:0000313" key="3">
    <source>
        <dbReference type="Proteomes" id="UP000184395"/>
    </source>
</evidence>
<dbReference type="EMBL" id="FRAB01000010">
    <property type="protein sequence ID" value="SHJ93739.1"/>
    <property type="molecule type" value="Genomic_DNA"/>
</dbReference>
<proteinExistence type="predicted"/>
<dbReference type="OrthoDB" id="8926609at2"/>
<reference evidence="1 4" key="2">
    <citation type="submission" date="2023-07" db="EMBL/GenBank/DDBJ databases">
        <title>Sorghum-associated microbial communities from plants grown in Nebraska, USA.</title>
        <authorList>
            <person name="Schachtman D."/>
        </authorList>
    </citation>
    <scope>NUCLEOTIDE SEQUENCE [LARGE SCALE GENOMIC DNA]</scope>
    <source>
        <strain evidence="1 4">DS1316</strain>
    </source>
</reference>
<accession>A0A1M6NDQ2</accession>
<name>A0A1M6NDQ2_9BURK</name>
<reference evidence="2 3" key="1">
    <citation type="submission" date="2016-11" db="EMBL/GenBank/DDBJ databases">
        <authorList>
            <person name="Jaros S."/>
            <person name="Januszkiewicz K."/>
            <person name="Wedrychowicz H."/>
        </authorList>
    </citation>
    <scope>NUCLEOTIDE SEQUENCE [LARGE SCALE GENOMIC DNA]</scope>
    <source>
        <strain evidence="2 3">LMG 20594</strain>
    </source>
</reference>
<dbReference type="Proteomes" id="UP000184395">
    <property type="component" value="Unassembled WGS sequence"/>
</dbReference>